<evidence type="ECO:0000259" key="2">
    <source>
        <dbReference type="Pfam" id="PF03886"/>
    </source>
</evidence>
<evidence type="ECO:0000313" key="4">
    <source>
        <dbReference type="Proteomes" id="UP000325273"/>
    </source>
</evidence>
<dbReference type="Gene3D" id="3.40.50.10610">
    <property type="entry name" value="ABC-type transport auxiliary lipoprotein component"/>
    <property type="match status" value="1"/>
</dbReference>
<sequence length="244" mass="25414">MTLFHFNSVRAFVRAAAGISLAVLAACASPPSRFYTLGSDGGSTPADSTLGPAILIDMRPVKVPAAVARSQLVVQANATQVNVLEDDRWASPLADEIRNAMLTALSRQSGAVDVHGMARADNLAVYDVSVDVQRFEAWPGSHVLIDVIWTVRPSNSQETLTCHSIVSQPVAAGYDAIVDGHRHAIGRIAAQIAEGAREFSTTSKVHPIRIAATPGTTRKAPLSCPSLVGGSDAGTGAPVSGAAR</sequence>
<evidence type="ECO:0000256" key="1">
    <source>
        <dbReference type="SAM" id="SignalP"/>
    </source>
</evidence>
<organism evidence="3 4">
    <name type="scientific">Paraburkholderia panacisoli</name>
    <dbReference type="NCBI Taxonomy" id="2603818"/>
    <lineage>
        <taxon>Bacteria</taxon>
        <taxon>Pseudomonadati</taxon>
        <taxon>Pseudomonadota</taxon>
        <taxon>Betaproteobacteria</taxon>
        <taxon>Burkholderiales</taxon>
        <taxon>Burkholderiaceae</taxon>
        <taxon>Paraburkholderia</taxon>
    </lineage>
</organism>
<reference evidence="3 4" key="1">
    <citation type="submission" date="2019-08" db="EMBL/GenBank/DDBJ databases">
        <title>Paraburkholderia sp. DCY113.</title>
        <authorList>
            <person name="Kang J."/>
        </authorList>
    </citation>
    <scope>NUCLEOTIDE SEQUENCE [LARGE SCALE GENOMIC DNA]</scope>
    <source>
        <strain evidence="3 4">DCY113</strain>
    </source>
</reference>
<proteinExistence type="predicted"/>
<dbReference type="Pfam" id="PF03886">
    <property type="entry name" value="ABC_trans_aux"/>
    <property type="match status" value="1"/>
</dbReference>
<evidence type="ECO:0000313" key="3">
    <source>
        <dbReference type="EMBL" id="KAA0998801.1"/>
    </source>
</evidence>
<comment type="caution">
    <text evidence="3">The sequence shown here is derived from an EMBL/GenBank/DDBJ whole genome shotgun (WGS) entry which is preliminary data.</text>
</comment>
<name>A0A5B0G870_9BURK</name>
<dbReference type="SUPFAM" id="SSF159594">
    <property type="entry name" value="XCC0632-like"/>
    <property type="match status" value="1"/>
</dbReference>
<keyword evidence="1" id="KW-0732">Signal</keyword>
<feature type="signal peptide" evidence="1">
    <location>
        <begin position="1"/>
        <end position="25"/>
    </location>
</feature>
<dbReference type="EMBL" id="VTUZ01000053">
    <property type="protein sequence ID" value="KAA0998801.1"/>
    <property type="molecule type" value="Genomic_DNA"/>
</dbReference>
<feature type="chain" id="PRO_5023150683" evidence="1">
    <location>
        <begin position="26"/>
        <end position="244"/>
    </location>
</feature>
<accession>A0A5B0G870</accession>
<keyword evidence="4" id="KW-1185">Reference proteome</keyword>
<gene>
    <name evidence="3" type="ORF">FVF58_43230</name>
</gene>
<feature type="domain" description="ABC-type transport auxiliary lipoprotein component" evidence="2">
    <location>
        <begin position="35"/>
        <end position="193"/>
    </location>
</feature>
<dbReference type="RefSeq" id="WP_149675743.1">
    <property type="nucleotide sequence ID" value="NZ_VTUZ01000053.1"/>
</dbReference>
<dbReference type="Proteomes" id="UP000325273">
    <property type="component" value="Unassembled WGS sequence"/>
</dbReference>
<protein>
    <submittedName>
        <fullName evidence="3">Membrane integrity-associated transporter subunit PqiC</fullName>
    </submittedName>
</protein>
<dbReference type="InterPro" id="IPR005586">
    <property type="entry name" value="ABC_trans_aux"/>
</dbReference>
<dbReference type="AlphaFoldDB" id="A0A5B0G870"/>